<dbReference type="PANTHER" id="PTHR22603:SF93">
    <property type="entry name" value="RE24176P"/>
    <property type="match status" value="1"/>
</dbReference>
<dbReference type="AlphaFoldDB" id="A0A7J8XXK8"/>
<dbReference type="GO" id="GO:0006646">
    <property type="term" value="P:phosphatidylethanolamine biosynthetic process"/>
    <property type="evidence" value="ECO:0007669"/>
    <property type="project" value="TreeGrafter"/>
</dbReference>
<dbReference type="Pfam" id="PF01633">
    <property type="entry name" value="Choline_kinase"/>
    <property type="match status" value="1"/>
</dbReference>
<dbReference type="GO" id="GO:0004305">
    <property type="term" value="F:ethanolamine kinase activity"/>
    <property type="evidence" value="ECO:0007669"/>
    <property type="project" value="TreeGrafter"/>
</dbReference>
<keyword evidence="3" id="KW-1185">Reference proteome</keyword>
<organism evidence="2 3">
    <name type="scientific">Gossypium aridum</name>
    <name type="common">American cotton</name>
    <name type="synonym">Erioxylum aridum</name>
    <dbReference type="NCBI Taxonomy" id="34290"/>
    <lineage>
        <taxon>Eukaryota</taxon>
        <taxon>Viridiplantae</taxon>
        <taxon>Streptophyta</taxon>
        <taxon>Embryophyta</taxon>
        <taxon>Tracheophyta</taxon>
        <taxon>Spermatophyta</taxon>
        <taxon>Magnoliopsida</taxon>
        <taxon>eudicotyledons</taxon>
        <taxon>Gunneridae</taxon>
        <taxon>Pentapetalae</taxon>
        <taxon>rosids</taxon>
        <taxon>malvids</taxon>
        <taxon>Malvales</taxon>
        <taxon>Malvaceae</taxon>
        <taxon>Malvoideae</taxon>
        <taxon>Gossypium</taxon>
    </lineage>
</organism>
<proteinExistence type="inferred from homology"/>
<dbReference type="InterPro" id="IPR011009">
    <property type="entry name" value="Kinase-like_dom_sf"/>
</dbReference>
<protein>
    <submittedName>
        <fullName evidence="2">Uncharacterized protein</fullName>
    </submittedName>
</protein>
<comment type="similarity">
    <text evidence="1">Belongs to the choline/ethanolamine kinase family.</text>
</comment>
<reference evidence="2 3" key="1">
    <citation type="journal article" date="2019" name="Genome Biol. Evol.">
        <title>Insights into the evolution of the New World diploid cottons (Gossypium, subgenus Houzingenia) based on genome sequencing.</title>
        <authorList>
            <person name="Grover C.E."/>
            <person name="Arick M.A. 2nd"/>
            <person name="Thrash A."/>
            <person name="Conover J.L."/>
            <person name="Sanders W.S."/>
            <person name="Peterson D.G."/>
            <person name="Frelichowski J.E."/>
            <person name="Scheffler J.A."/>
            <person name="Scheffler B.E."/>
            <person name="Wendel J.F."/>
        </authorList>
    </citation>
    <scope>NUCLEOTIDE SEQUENCE [LARGE SCALE GENOMIC DNA]</scope>
    <source>
        <strain evidence="2">185</strain>
        <tissue evidence="2">Leaf</tissue>
    </source>
</reference>
<dbReference type="SUPFAM" id="SSF56112">
    <property type="entry name" value="Protein kinase-like (PK-like)"/>
    <property type="match status" value="1"/>
</dbReference>
<evidence type="ECO:0000313" key="2">
    <source>
        <dbReference type="EMBL" id="MBA0692028.1"/>
    </source>
</evidence>
<gene>
    <name evidence="2" type="ORF">Goari_009619</name>
</gene>
<dbReference type="Proteomes" id="UP000593577">
    <property type="component" value="Unassembled WGS sequence"/>
</dbReference>
<dbReference type="EMBL" id="JABFAA010000009">
    <property type="protein sequence ID" value="MBA0692028.1"/>
    <property type="molecule type" value="Genomic_DNA"/>
</dbReference>
<comment type="caution">
    <text evidence="2">The sequence shown here is derived from an EMBL/GenBank/DDBJ whole genome shotgun (WGS) entry which is preliminary data.</text>
</comment>
<dbReference type="GO" id="GO:0005737">
    <property type="term" value="C:cytoplasm"/>
    <property type="evidence" value="ECO:0007669"/>
    <property type="project" value="TreeGrafter"/>
</dbReference>
<evidence type="ECO:0000313" key="3">
    <source>
        <dbReference type="Proteomes" id="UP000593577"/>
    </source>
</evidence>
<accession>A0A7J8XXK8</accession>
<evidence type="ECO:0000256" key="1">
    <source>
        <dbReference type="ARBA" id="ARBA00038211"/>
    </source>
</evidence>
<name>A0A7J8XXK8_GOSAI</name>
<dbReference type="PANTHER" id="PTHR22603">
    <property type="entry name" value="CHOLINE/ETHANOALAMINE KINASE"/>
    <property type="match status" value="1"/>
</dbReference>
<dbReference type="Gene3D" id="3.90.1200.10">
    <property type="match status" value="1"/>
</dbReference>
<dbReference type="GO" id="GO:0004103">
    <property type="term" value="F:choline kinase activity"/>
    <property type="evidence" value="ECO:0007669"/>
    <property type="project" value="TreeGrafter"/>
</dbReference>
<sequence length="146" mass="16975">MPGPKDVLLWKRFRTWLSLSKKFCSPEAAKEFGLDILGDEISILEKELSQGYQEIGFCHNDLQYGNIMMAHISQHFSIYISSTSIFQLCIVIRSYLFPFFFQDYEYASYNPIAYDLANHFCEMAANYHSETPHILDFSICPGEYLI</sequence>